<dbReference type="CDD" id="cd05797">
    <property type="entry name" value="Ribosomal_L10"/>
    <property type="match status" value="1"/>
</dbReference>
<dbReference type="Gene3D" id="3.30.70.1730">
    <property type="match status" value="1"/>
</dbReference>
<dbReference type="EMBL" id="DRLD01000255">
    <property type="protein sequence ID" value="HED10837.1"/>
    <property type="molecule type" value="Genomic_DNA"/>
</dbReference>
<dbReference type="GO" id="GO:0005840">
    <property type="term" value="C:ribosome"/>
    <property type="evidence" value="ECO:0007669"/>
    <property type="project" value="UniProtKB-KW"/>
</dbReference>
<evidence type="ECO:0000256" key="2">
    <source>
        <dbReference type="ARBA" id="ARBA00008889"/>
    </source>
</evidence>
<evidence type="ECO:0000256" key="5">
    <source>
        <dbReference type="ARBA" id="ARBA00035202"/>
    </source>
</evidence>
<dbReference type="AlphaFoldDB" id="A0A7V1LNN1"/>
<sequence length="171" mass="18974">MPTEQKRKIVAEYTEKFKEAKAVYIADYTGIDVATVTEVRNKFREKNAEYKVLKNRLAKRAFNAAGITELDDHLTGVNAYIIGYEDPVAPAKIFEEVNKGDEVLKLHAVLFEGKVFGGEDAKEIAKLPTRDALLGQFVGMLASPMQKLAATIQAPMQKMVGVLNALKDNKE</sequence>
<reference evidence="7" key="1">
    <citation type="journal article" date="2020" name="mSystems">
        <title>Genome- and Community-Level Interaction Insights into Carbon Utilization and Element Cycling Functions of Hydrothermarchaeota in Hydrothermal Sediment.</title>
        <authorList>
            <person name="Zhou Z."/>
            <person name="Liu Y."/>
            <person name="Xu W."/>
            <person name="Pan J."/>
            <person name="Luo Z.H."/>
            <person name="Li M."/>
        </authorList>
    </citation>
    <scope>NUCLEOTIDE SEQUENCE [LARGE SCALE GENOMIC DNA]</scope>
    <source>
        <strain evidence="7">HyVt-456</strain>
    </source>
</reference>
<evidence type="ECO:0000256" key="6">
    <source>
        <dbReference type="HAMAP-Rule" id="MF_00362"/>
    </source>
</evidence>
<keyword evidence="3 6" id="KW-0689">Ribosomal protein</keyword>
<dbReference type="NCBIfam" id="NF000955">
    <property type="entry name" value="PRK00099.1-1"/>
    <property type="match status" value="1"/>
</dbReference>
<comment type="function">
    <text evidence="1 6">Forms part of the ribosomal stalk, playing a central role in the interaction of the ribosome with GTP-bound translation factors.</text>
</comment>
<dbReference type="GO" id="GO:0006412">
    <property type="term" value="P:translation"/>
    <property type="evidence" value="ECO:0007669"/>
    <property type="project" value="UniProtKB-UniRule"/>
</dbReference>
<dbReference type="HAMAP" id="MF_00362">
    <property type="entry name" value="Ribosomal_uL10"/>
    <property type="match status" value="1"/>
</dbReference>
<evidence type="ECO:0000256" key="3">
    <source>
        <dbReference type="ARBA" id="ARBA00022980"/>
    </source>
</evidence>
<gene>
    <name evidence="6" type="primary">rplJ</name>
    <name evidence="7" type="ORF">ENJ10_09115</name>
</gene>
<keyword evidence="4 6" id="KW-0687">Ribonucleoprotein</keyword>
<evidence type="ECO:0000256" key="4">
    <source>
        <dbReference type="ARBA" id="ARBA00023274"/>
    </source>
</evidence>
<comment type="subunit">
    <text evidence="6">Part of the ribosomal stalk of the 50S ribosomal subunit. The N-terminus interacts with L11 and the large rRNA to form the base of the stalk. The C-terminus forms an elongated spine to which L12 dimers bind in a sequential fashion forming a multimeric L10(L12)X complex.</text>
</comment>
<protein>
    <recommendedName>
        <fullName evidence="5 6">Large ribosomal subunit protein uL10</fullName>
    </recommendedName>
</protein>
<evidence type="ECO:0000313" key="7">
    <source>
        <dbReference type="EMBL" id="HED10837.1"/>
    </source>
</evidence>
<keyword evidence="6" id="KW-0699">rRNA-binding</keyword>
<dbReference type="InterPro" id="IPR001790">
    <property type="entry name" value="Ribosomal_uL10"/>
</dbReference>
<dbReference type="Pfam" id="PF00466">
    <property type="entry name" value="Ribosomal_L10"/>
    <property type="match status" value="1"/>
</dbReference>
<dbReference type="Gene3D" id="6.10.250.290">
    <property type="match status" value="1"/>
</dbReference>
<comment type="caution">
    <text evidence="7">The sequence shown here is derived from an EMBL/GenBank/DDBJ whole genome shotgun (WGS) entry which is preliminary data.</text>
</comment>
<dbReference type="GO" id="GO:0070180">
    <property type="term" value="F:large ribosomal subunit rRNA binding"/>
    <property type="evidence" value="ECO:0007669"/>
    <property type="project" value="UniProtKB-UniRule"/>
</dbReference>
<dbReference type="Proteomes" id="UP000886005">
    <property type="component" value="Unassembled WGS sequence"/>
</dbReference>
<dbReference type="SUPFAM" id="SSF160369">
    <property type="entry name" value="Ribosomal protein L10-like"/>
    <property type="match status" value="1"/>
</dbReference>
<comment type="similarity">
    <text evidence="2 6">Belongs to the universal ribosomal protein uL10 family.</text>
</comment>
<keyword evidence="6" id="KW-0694">RNA-binding</keyword>
<organism evidence="7">
    <name type="scientific">Caldithrix abyssi</name>
    <dbReference type="NCBI Taxonomy" id="187145"/>
    <lineage>
        <taxon>Bacteria</taxon>
        <taxon>Pseudomonadati</taxon>
        <taxon>Calditrichota</taxon>
        <taxon>Calditrichia</taxon>
        <taxon>Calditrichales</taxon>
        <taxon>Calditrichaceae</taxon>
        <taxon>Caldithrix</taxon>
    </lineage>
</organism>
<name>A0A7V1LNN1_CALAY</name>
<dbReference type="InterPro" id="IPR022973">
    <property type="entry name" value="Ribosomal_uL10_bac"/>
</dbReference>
<dbReference type="InterPro" id="IPR043141">
    <property type="entry name" value="Ribosomal_uL10-like_sf"/>
</dbReference>
<proteinExistence type="inferred from homology"/>
<accession>A0A7V1LNN1</accession>
<dbReference type="PANTHER" id="PTHR11560">
    <property type="entry name" value="39S RIBOSOMAL PROTEIN L10, MITOCHONDRIAL"/>
    <property type="match status" value="1"/>
</dbReference>
<dbReference type="GO" id="GO:1990904">
    <property type="term" value="C:ribonucleoprotein complex"/>
    <property type="evidence" value="ECO:0007669"/>
    <property type="project" value="UniProtKB-KW"/>
</dbReference>
<evidence type="ECO:0000256" key="1">
    <source>
        <dbReference type="ARBA" id="ARBA00002633"/>
    </source>
</evidence>
<dbReference type="InterPro" id="IPR047865">
    <property type="entry name" value="Ribosomal_uL10_bac_type"/>
</dbReference>